<gene>
    <name evidence="1" type="ORF">KC19_8G193400</name>
</gene>
<name>A0A8T0H0Q3_CERPU</name>
<accession>A0A8T0H0Q3</accession>
<protein>
    <recommendedName>
        <fullName evidence="3">BTB domain-containing protein</fullName>
    </recommendedName>
</protein>
<reference evidence="1" key="1">
    <citation type="submission" date="2020-06" db="EMBL/GenBank/DDBJ databases">
        <title>WGS assembly of Ceratodon purpureus strain R40.</title>
        <authorList>
            <person name="Carey S.B."/>
            <person name="Jenkins J."/>
            <person name="Shu S."/>
            <person name="Lovell J.T."/>
            <person name="Sreedasyam A."/>
            <person name="Maumus F."/>
            <person name="Tiley G.P."/>
            <person name="Fernandez-Pozo N."/>
            <person name="Barry K."/>
            <person name="Chen C."/>
            <person name="Wang M."/>
            <person name="Lipzen A."/>
            <person name="Daum C."/>
            <person name="Saski C.A."/>
            <person name="Payton A.C."/>
            <person name="Mcbreen J.C."/>
            <person name="Conrad R.E."/>
            <person name="Kollar L.M."/>
            <person name="Olsson S."/>
            <person name="Huttunen S."/>
            <person name="Landis J.B."/>
            <person name="Wickett N.J."/>
            <person name="Johnson M.G."/>
            <person name="Rensing S.A."/>
            <person name="Grimwood J."/>
            <person name="Schmutz J."/>
            <person name="Mcdaniel S.F."/>
        </authorList>
    </citation>
    <scope>NUCLEOTIDE SEQUENCE</scope>
    <source>
        <strain evidence="1">R40</strain>
    </source>
</reference>
<dbReference type="PANTHER" id="PTHR31060:SF37">
    <property type="entry name" value="BTB DOMAIN-CONTAINING PROTEIN"/>
    <property type="match status" value="1"/>
</dbReference>
<evidence type="ECO:0008006" key="3">
    <source>
        <dbReference type="Google" id="ProtNLM"/>
    </source>
</evidence>
<dbReference type="EMBL" id="CM026429">
    <property type="protein sequence ID" value="KAG0565476.1"/>
    <property type="molecule type" value="Genomic_DNA"/>
</dbReference>
<organism evidence="1 2">
    <name type="scientific">Ceratodon purpureus</name>
    <name type="common">Fire moss</name>
    <name type="synonym">Dicranum purpureum</name>
    <dbReference type="NCBI Taxonomy" id="3225"/>
    <lineage>
        <taxon>Eukaryota</taxon>
        <taxon>Viridiplantae</taxon>
        <taxon>Streptophyta</taxon>
        <taxon>Embryophyta</taxon>
        <taxon>Bryophyta</taxon>
        <taxon>Bryophytina</taxon>
        <taxon>Bryopsida</taxon>
        <taxon>Dicranidae</taxon>
        <taxon>Pseudoditrichales</taxon>
        <taxon>Ditrichaceae</taxon>
        <taxon>Ceratodon</taxon>
    </lineage>
</organism>
<sequence length="425" mass="48536">MEEQQEIEWIGGVSAGQDVTIRLVRMGLATEETLAAVKLHSNVLSTYSKYFNTCLSERWRNLERSPESSKLNFVLETQADVEFYFDCFARMHSPHKRVVFDVKYGLELLKVASQIEFHELIESTSLYLSSTFWSEEDAIRIKEYSSSPDFPHKHATELVDRLGLDTFDKSGDQILQNLIEDFINQIVRTALHSDVTSSHQVYDRQELSARHFVEQLLQGLGPTTPYEFARMVVNLVTNQAKDMVVSFGKECEDILSVEQQCYRGNFENKLVAICWMLKASLPEAKLGKELVSCFAHLDAIPNALGQPFLNYNRMRRVQDCVEELAEVVFLMYKEVVAGHLVLRTPERVALLANWHPLILKKESAPGPVRPRSTKLVVTSQLFSTLPLKVQMEFIRSRKNFSDFIGDYKSFISTLSESWASQSIGS</sequence>
<dbReference type="InterPro" id="IPR038920">
    <property type="entry name" value="At3g05675-like"/>
</dbReference>
<proteinExistence type="predicted"/>
<evidence type="ECO:0000313" key="2">
    <source>
        <dbReference type="Proteomes" id="UP000822688"/>
    </source>
</evidence>
<evidence type="ECO:0000313" key="1">
    <source>
        <dbReference type="EMBL" id="KAG0565476.1"/>
    </source>
</evidence>
<comment type="caution">
    <text evidence="1">The sequence shown here is derived from an EMBL/GenBank/DDBJ whole genome shotgun (WGS) entry which is preliminary data.</text>
</comment>
<dbReference type="Proteomes" id="UP000822688">
    <property type="component" value="Chromosome 8"/>
</dbReference>
<dbReference type="AlphaFoldDB" id="A0A8T0H0Q3"/>
<dbReference type="PANTHER" id="PTHR31060">
    <property type="entry name" value="OSJNBA0011J08.25 PROTEIN-RELATED"/>
    <property type="match status" value="1"/>
</dbReference>
<keyword evidence="2" id="KW-1185">Reference proteome</keyword>